<feature type="transmembrane region" description="Helical" evidence="12">
    <location>
        <begin position="1534"/>
        <end position="1553"/>
    </location>
</feature>
<evidence type="ECO:0000256" key="7">
    <source>
        <dbReference type="ARBA" id="ARBA00023136"/>
    </source>
</evidence>
<evidence type="ECO:0000256" key="6">
    <source>
        <dbReference type="ARBA" id="ARBA00022989"/>
    </source>
</evidence>
<dbReference type="InterPro" id="IPR002859">
    <property type="entry name" value="PKD/REJ-like"/>
</dbReference>
<evidence type="ECO:0000259" key="13">
    <source>
        <dbReference type="PROSITE" id="PS50095"/>
    </source>
</evidence>
<feature type="transmembrane region" description="Helical" evidence="12">
    <location>
        <begin position="6230"/>
        <end position="6249"/>
    </location>
</feature>
<feature type="transmembrane region" description="Helical" evidence="12">
    <location>
        <begin position="6862"/>
        <end position="6880"/>
    </location>
</feature>
<feature type="transmembrane region" description="Helical" evidence="12">
    <location>
        <begin position="6167"/>
        <end position="6191"/>
    </location>
</feature>
<dbReference type="FunFam" id="1.20.1250.20:FF:000853">
    <property type="entry name" value="SLC (SoLute Carrier) homolog"/>
    <property type="match status" value="4"/>
</dbReference>
<feature type="transmembrane region" description="Helical" evidence="12">
    <location>
        <begin position="1656"/>
        <end position="1682"/>
    </location>
</feature>
<feature type="transmembrane region" description="Helical" evidence="12">
    <location>
        <begin position="5085"/>
        <end position="5109"/>
    </location>
</feature>
<dbReference type="InterPro" id="IPR020846">
    <property type="entry name" value="MFS_dom"/>
</dbReference>
<dbReference type="EMBL" id="KQ971361">
    <property type="protein sequence ID" value="KYB25809.1"/>
    <property type="molecule type" value="Genomic_DNA"/>
</dbReference>
<dbReference type="InterPro" id="IPR001024">
    <property type="entry name" value="PLAT/LH2_dom"/>
</dbReference>
<feature type="transmembrane region" description="Helical" evidence="12">
    <location>
        <begin position="4819"/>
        <end position="4838"/>
    </location>
</feature>
<feature type="transmembrane region" description="Helical" evidence="12">
    <location>
        <begin position="5708"/>
        <end position="5727"/>
    </location>
</feature>
<feature type="transmembrane region" description="Helical" evidence="12">
    <location>
        <begin position="1074"/>
        <end position="1097"/>
    </location>
</feature>
<dbReference type="InterPro" id="IPR036392">
    <property type="entry name" value="PLAT/LH2_dom_sf"/>
</dbReference>
<feature type="transmembrane region" description="Helical" evidence="12">
    <location>
        <begin position="1913"/>
        <end position="1934"/>
    </location>
</feature>
<dbReference type="Proteomes" id="UP000007266">
    <property type="component" value="Linkage group 8"/>
</dbReference>
<evidence type="ECO:0000256" key="12">
    <source>
        <dbReference type="SAM" id="Phobius"/>
    </source>
</evidence>
<feature type="transmembrane region" description="Helical" evidence="12">
    <location>
        <begin position="4758"/>
        <end position="4777"/>
    </location>
</feature>
<keyword evidence="6 12" id="KW-1133">Transmembrane helix</keyword>
<feature type="transmembrane region" description="Helical" evidence="12">
    <location>
        <begin position="4284"/>
        <end position="4305"/>
    </location>
</feature>
<feature type="transmembrane region" description="Helical" evidence="12">
    <location>
        <begin position="4005"/>
        <end position="4028"/>
    </location>
</feature>
<feature type="transmembrane region" description="Helical" evidence="12">
    <location>
        <begin position="5877"/>
        <end position="5896"/>
    </location>
</feature>
<feature type="transmembrane region" description="Helical" evidence="12">
    <location>
        <begin position="1565"/>
        <end position="1586"/>
    </location>
</feature>
<evidence type="ECO:0000313" key="16">
    <source>
        <dbReference type="Proteomes" id="UP000007266"/>
    </source>
</evidence>
<feature type="transmembrane region" description="Helical" evidence="12">
    <location>
        <begin position="5315"/>
        <end position="5337"/>
    </location>
</feature>
<feature type="transmembrane region" description="Helical" evidence="12">
    <location>
        <begin position="5045"/>
        <end position="5065"/>
    </location>
</feature>
<feature type="transmembrane region" description="Helical" evidence="12">
    <location>
        <begin position="6828"/>
        <end position="6850"/>
    </location>
</feature>
<protein>
    <recommendedName>
        <fullName evidence="17">PLAT domain-containing protein</fullName>
    </recommendedName>
</protein>
<feature type="domain" description="PLAT" evidence="13">
    <location>
        <begin position="928"/>
        <end position="1047"/>
    </location>
</feature>
<evidence type="ECO:0000256" key="8">
    <source>
        <dbReference type="ARBA" id="ARBA00023180"/>
    </source>
</evidence>
<feature type="transmembrane region" description="Helical" evidence="12">
    <location>
        <begin position="6793"/>
        <end position="6816"/>
    </location>
</feature>
<feature type="transmembrane region" description="Helical" evidence="12">
    <location>
        <begin position="1152"/>
        <end position="1172"/>
    </location>
</feature>
<feature type="disulfide bond" evidence="9">
    <location>
        <begin position="1386"/>
        <end position="1398"/>
    </location>
</feature>
<dbReference type="InterPro" id="IPR013122">
    <property type="entry name" value="PKD1_2_channel"/>
</dbReference>
<feature type="transmembrane region" description="Helical" evidence="12">
    <location>
        <begin position="1117"/>
        <end position="1140"/>
    </location>
</feature>
<dbReference type="InParanoid" id="A0A139WCY3"/>
<feature type="domain" description="PLAT" evidence="13">
    <location>
        <begin position="3665"/>
        <end position="3784"/>
    </location>
</feature>
<feature type="transmembrane region" description="Helical" evidence="12">
    <location>
        <begin position="6036"/>
        <end position="6056"/>
    </location>
</feature>
<feature type="domain" description="Major facilitator superfamily (MFS) profile" evidence="14">
    <location>
        <begin position="6468"/>
        <end position="6885"/>
    </location>
</feature>
<dbReference type="PANTHER" id="PTHR11662">
    <property type="entry name" value="SOLUTE CARRIER FAMILY 17"/>
    <property type="match status" value="1"/>
</dbReference>
<feature type="transmembrane region" description="Helical" evidence="12">
    <location>
        <begin position="5739"/>
        <end position="5760"/>
    </location>
</feature>
<feature type="transmembrane region" description="Helical" evidence="12">
    <location>
        <begin position="3914"/>
        <end position="3932"/>
    </location>
</feature>
<dbReference type="PANTHER" id="PTHR11662:SF415">
    <property type="entry name" value="AT30085P-RELATED"/>
    <property type="match status" value="1"/>
</dbReference>
<feature type="transmembrane region" description="Helical" evidence="12">
    <location>
        <begin position="886"/>
        <end position="908"/>
    </location>
</feature>
<dbReference type="SMART" id="SM00308">
    <property type="entry name" value="LH2"/>
    <property type="match status" value="2"/>
</dbReference>
<feature type="transmembrane region" description="Helical" evidence="12">
    <location>
        <begin position="4661"/>
        <end position="4680"/>
    </location>
</feature>
<feature type="transmembrane region" description="Helical" evidence="12">
    <location>
        <begin position="6339"/>
        <end position="6361"/>
    </location>
</feature>
<feature type="transmembrane region" description="Helical" evidence="12">
    <location>
        <begin position="1619"/>
        <end position="1636"/>
    </location>
</feature>
<organism evidence="15 16">
    <name type="scientific">Tribolium castaneum</name>
    <name type="common">Red flour beetle</name>
    <dbReference type="NCBI Taxonomy" id="7070"/>
    <lineage>
        <taxon>Eukaryota</taxon>
        <taxon>Metazoa</taxon>
        <taxon>Ecdysozoa</taxon>
        <taxon>Arthropoda</taxon>
        <taxon>Hexapoda</taxon>
        <taxon>Insecta</taxon>
        <taxon>Pterygota</taxon>
        <taxon>Neoptera</taxon>
        <taxon>Endopterygota</taxon>
        <taxon>Coleoptera</taxon>
        <taxon>Polyphaga</taxon>
        <taxon>Cucujiformia</taxon>
        <taxon>Tenebrionidae</taxon>
        <taxon>Tenebrionidae incertae sedis</taxon>
        <taxon>Tribolium</taxon>
    </lineage>
</organism>
<feature type="transmembrane region" description="Helical" evidence="12">
    <location>
        <begin position="6197"/>
        <end position="6218"/>
    </location>
</feature>
<dbReference type="Pfam" id="PF02010">
    <property type="entry name" value="REJ"/>
    <property type="match status" value="3"/>
</dbReference>
<feature type="transmembrane region" description="Helical" evidence="12">
    <location>
        <begin position="5014"/>
        <end position="5038"/>
    </location>
</feature>
<feature type="transmembrane region" description="Helical" evidence="12">
    <location>
        <begin position="6597"/>
        <end position="6613"/>
    </location>
</feature>
<feature type="transmembrane region" description="Helical" evidence="12">
    <location>
        <begin position="3885"/>
        <end position="3908"/>
    </location>
</feature>
<dbReference type="eggNOG" id="KOG3599">
    <property type="taxonomic scope" value="Eukaryota"/>
</dbReference>
<feature type="transmembrane region" description="Helical" evidence="12">
    <location>
        <begin position="4789"/>
        <end position="4813"/>
    </location>
</feature>
<dbReference type="InterPro" id="IPR011701">
    <property type="entry name" value="MFS"/>
</dbReference>
<dbReference type="STRING" id="7070.A0A139WCY3"/>
<keyword evidence="3" id="KW-0813">Transport</keyword>
<dbReference type="Pfam" id="PF20519">
    <property type="entry name" value="Polycystin_dom"/>
    <property type="match status" value="2"/>
</dbReference>
<feature type="transmembrane region" description="Helical" evidence="12">
    <location>
        <begin position="3624"/>
        <end position="3644"/>
    </location>
</feature>
<evidence type="ECO:0000313" key="15">
    <source>
        <dbReference type="EMBL" id="KYB25809.1"/>
    </source>
</evidence>
<feature type="compositionally biased region" description="Basic and acidic residues" evidence="11">
    <location>
        <begin position="490"/>
        <end position="502"/>
    </location>
</feature>
<feature type="transmembrane region" description="Helical" evidence="12">
    <location>
        <begin position="5902"/>
        <end position="5925"/>
    </location>
</feature>
<feature type="transmembrane region" description="Helical" evidence="12">
    <location>
        <begin position="5845"/>
        <end position="5865"/>
    </location>
</feature>
<keyword evidence="5" id="KW-0769">Symport</keyword>
<name>A0A139WCY3_TRICA</name>
<evidence type="ECO:0008006" key="17">
    <source>
        <dbReference type="Google" id="ProtNLM"/>
    </source>
</evidence>
<feature type="transmembrane region" description="Helical" evidence="12">
    <location>
        <begin position="6292"/>
        <end position="6313"/>
    </location>
</feature>
<feature type="transmembrane region" description="Helical" evidence="12">
    <location>
        <begin position="5645"/>
        <end position="5664"/>
    </location>
</feature>
<feature type="transmembrane region" description="Helical" evidence="12">
    <location>
        <begin position="5240"/>
        <end position="5272"/>
    </location>
</feature>
<feature type="transmembrane region" description="Helical" evidence="12">
    <location>
        <begin position="6683"/>
        <end position="6703"/>
    </location>
</feature>
<dbReference type="GO" id="GO:0005509">
    <property type="term" value="F:calcium ion binding"/>
    <property type="evidence" value="ECO:0007669"/>
    <property type="project" value="InterPro"/>
</dbReference>
<feature type="transmembrane region" description="Helical" evidence="12">
    <location>
        <begin position="1724"/>
        <end position="1745"/>
    </location>
</feature>
<feature type="transmembrane region" description="Helical" evidence="12">
    <location>
        <begin position="3810"/>
        <end position="3833"/>
    </location>
</feature>
<evidence type="ECO:0000256" key="10">
    <source>
        <dbReference type="PROSITE-ProRule" id="PRU00152"/>
    </source>
</evidence>
<dbReference type="GO" id="GO:0022857">
    <property type="term" value="F:transmembrane transporter activity"/>
    <property type="evidence" value="ECO:0000318"/>
    <property type="project" value="GO_Central"/>
</dbReference>
<dbReference type="PROSITE" id="PS50850">
    <property type="entry name" value="MFS"/>
    <property type="match status" value="1"/>
</dbReference>
<feature type="transmembrane region" description="Helical" evidence="12">
    <location>
        <begin position="1275"/>
        <end position="1298"/>
    </location>
</feature>
<feature type="transmembrane region" description="Helical" evidence="12">
    <location>
        <begin position="5676"/>
        <end position="5696"/>
    </location>
</feature>
<feature type="transmembrane region" description="Helical" evidence="12">
    <location>
        <begin position="5791"/>
        <end position="5812"/>
    </location>
</feature>
<feature type="transmembrane region" description="Helical" evidence="12">
    <location>
        <begin position="4442"/>
        <end position="4466"/>
    </location>
</feature>
<comment type="similarity">
    <text evidence="2">Belongs to the polycystin family.</text>
</comment>
<dbReference type="Gene3D" id="2.60.60.20">
    <property type="entry name" value="PLAT/LH2 domain"/>
    <property type="match status" value="2"/>
</dbReference>
<evidence type="ECO:0000256" key="9">
    <source>
        <dbReference type="PIRSR" id="PIRSR603915-2"/>
    </source>
</evidence>
<dbReference type="InterPro" id="IPR050382">
    <property type="entry name" value="MFS_Na/Anion_cotransporter"/>
</dbReference>
<dbReference type="Gene3D" id="1.20.1250.20">
    <property type="entry name" value="MFS general substrate transporter like domains"/>
    <property type="match status" value="8"/>
</dbReference>
<feature type="transmembrane region" description="Helical" evidence="12">
    <location>
        <begin position="6535"/>
        <end position="6555"/>
    </location>
</feature>
<feature type="transmembrane region" description="Helical" evidence="12">
    <location>
        <begin position="4369"/>
        <end position="4401"/>
    </location>
</feature>
<feature type="transmembrane region" description="Helical" evidence="12">
    <location>
        <begin position="6431"/>
        <end position="6451"/>
    </location>
</feature>
<feature type="transmembrane region" description="Helical" evidence="12">
    <location>
        <begin position="5155"/>
        <end position="5176"/>
    </location>
</feature>
<feature type="transmembrane region" description="Helical" evidence="12">
    <location>
        <begin position="5932"/>
        <end position="5951"/>
    </location>
</feature>
<proteinExistence type="inferred from homology"/>
<dbReference type="SUPFAM" id="SSF103473">
    <property type="entry name" value="MFS general substrate transporter"/>
    <property type="match status" value="4"/>
</dbReference>
<feature type="region of interest" description="Disordered" evidence="11">
    <location>
        <begin position="1947"/>
        <end position="2009"/>
    </location>
</feature>
<feature type="compositionally biased region" description="Low complexity" evidence="11">
    <location>
        <begin position="5532"/>
        <end position="5541"/>
    </location>
</feature>
<evidence type="ECO:0000256" key="2">
    <source>
        <dbReference type="ARBA" id="ARBA00007200"/>
    </source>
</evidence>
<comment type="subcellular location">
    <subcellularLocation>
        <location evidence="1">Membrane</location>
        <topology evidence="1">Multi-pass membrane protein</topology>
    </subcellularLocation>
</comment>
<feature type="transmembrane region" description="Helical" evidence="12">
    <location>
        <begin position="6567"/>
        <end position="6590"/>
    </location>
</feature>
<dbReference type="Pfam" id="PF07690">
    <property type="entry name" value="MFS_1"/>
    <property type="match status" value="4"/>
</dbReference>
<keyword evidence="4 12" id="KW-0812">Transmembrane</keyword>
<dbReference type="Pfam" id="PF08016">
    <property type="entry name" value="PKD_channel"/>
    <property type="match status" value="3"/>
</dbReference>
<dbReference type="PROSITE" id="PS50095">
    <property type="entry name" value="PLAT"/>
    <property type="match status" value="2"/>
</dbReference>
<feature type="transmembrane region" description="Helical" evidence="12">
    <location>
        <begin position="4248"/>
        <end position="4272"/>
    </location>
</feature>
<dbReference type="FunFam" id="1.20.1250.20:FF:000003">
    <property type="entry name" value="Solute carrier family 17 member 3"/>
    <property type="match status" value="2"/>
</dbReference>
<feature type="transmembrane region" description="Helical" evidence="12">
    <location>
        <begin position="6633"/>
        <end position="6651"/>
    </location>
</feature>
<feature type="transmembrane region" description="Helical" evidence="12">
    <location>
        <begin position="4958"/>
        <end position="4978"/>
    </location>
</feature>
<comment type="caution">
    <text evidence="10">Lacks conserved residue(s) required for the propagation of feature annotation.</text>
</comment>
<dbReference type="GO" id="GO:0015293">
    <property type="term" value="F:symporter activity"/>
    <property type="evidence" value="ECO:0007669"/>
    <property type="project" value="UniProtKB-KW"/>
</dbReference>
<evidence type="ECO:0000256" key="11">
    <source>
        <dbReference type="SAM" id="MobiDB-lite"/>
    </source>
</evidence>
<evidence type="ECO:0000256" key="3">
    <source>
        <dbReference type="ARBA" id="ARBA00022448"/>
    </source>
</evidence>
<dbReference type="InterPro" id="IPR003915">
    <property type="entry name" value="PKD_2"/>
</dbReference>
<feature type="transmembrane region" description="Helical" evidence="12">
    <location>
        <begin position="5196"/>
        <end position="5219"/>
    </location>
</feature>
<evidence type="ECO:0000259" key="14">
    <source>
        <dbReference type="PROSITE" id="PS50850"/>
    </source>
</evidence>
<feature type="transmembrane region" description="Helical" evidence="12">
    <location>
        <begin position="6404"/>
        <end position="6425"/>
    </location>
</feature>
<reference evidence="15 16" key="2">
    <citation type="journal article" date="2010" name="Nucleic Acids Res.">
        <title>BeetleBase in 2010: revisions to provide comprehensive genomic information for Tribolium castaneum.</title>
        <authorList>
            <person name="Kim H.S."/>
            <person name="Murphy T."/>
            <person name="Xia J."/>
            <person name="Caragea D."/>
            <person name="Park Y."/>
            <person name="Beeman R.W."/>
            <person name="Lorenzen M.D."/>
            <person name="Butcher S."/>
            <person name="Manak J.R."/>
            <person name="Brown S.J."/>
        </authorList>
    </citation>
    <scope>GENOME REANNOTATION</scope>
    <source>
        <strain evidence="15 16">Georgia GA2</strain>
    </source>
</reference>
<sequence>MSQLRRFLLFSSIFVELSFPKSVIRFRRQQSDCKDTVTLQDCTVGKNDEDGTIHLLRMKSNQIIAHYETECDFDGIKYHWLVRDENGNDVINTETNTNTYILHHFALKTEVYGVMVTVTLTRKESKKELEASCLLSIDALDPLPIIKGGTERTVEATHSFIMDGSKSIDRDVPTGTPPKLSYKWQCQVLDGQEKTFCANEYHSPTLVVPPSTNRKYLFTLSVKSDDSNTWVSTTQTVTVLAKVAELEIVCEKNCPPAAPITVAQRLTFLRVICRKNCEGVDEKDYTWTVDGNFDYQNTQYGRNSDKFIVKEDVFKPGLVKIRVDLKGGGSATETLNVEVPLKIDSCEAKPPQGVAINTTFKVECKYTGEGYSFEILTKKKGKVVVLNRNYKLEGLEFVLPVGTDVYVRITDAEDFSDEYKLNVQVSTGDTSEAEISRLNASIPSLIKRGDTDLAVQITNGLIEALDAQDPSNTTKEIKMRAKSPNWSLDSSHDPKSESDPYRGEIASEICKESALVDYKEMAKGSAPKALTRDTLQATKTLLECVETDAKPNPPIMVPEPLPFAIPTTPYPPLPLPVIEENYPDYETDESVWDKTKKYDITSSNFVVICKTNLAMLALTVVEGEKTVVASAEDSSAQITRLVGKELAKSKIDLLGGSFQPSRDVGKVEEAVDVRVCCWRYDPFWWTKWLIVTNVYLLRVVTNDEILRKFEEPNKVVLDLRKEQDLVVLPVIKKENLVVVRVDVKAREAFFVELRTRITLRVLITVFEKPEEGEIHSKGVKITGTKQLYYDYDRKYDAWCYISVVPQKAGVINFEVSVYSASCFSWNYSKRKWSFACKSTAESTIKKITCLCNHLSILAGVVHNNTIRIDEVKTKPEFKMILLSSPVIFITLVTILLLYLFSLVLMLGIRRVKKMPVYLPPDISTYSRYVYLVCIKTGRKPSSGTSSNICIKIFGQKTSTKSHLLNYPDPQKRIFQWGNNDWFLVPNISPLGELTEVALWSDYTGRTPRWYCTNVTIYDIQTGQKWYFKFNKWFDVPPKHQTYNKVGVGTPGRERGWGRKLRFWPRRLYQADLDLFLKTNFLLSVVLMICMATLIMYGLPRLVLADGFGWFCEYGFQWSIVLIGFGSSGITFIAHLTWLWLYRNKTRPKTVSLVVLTVNVVTSVSLLVVFGFWKPLIMGWFWLTSVLLAIVLYFLLWENLFEVYIVLKSRRHIAEDDPNLVETFKRNLGQIEVQRRFLFKTFGEHLLRPYFGHLYTPMEEEQIKVRKAQFLSRLQLLTLIEDTMMFICYVAILYLVIFANKNPLTVYNHLEMADLLKGVHTRTGGFSEISSIDEFYDYLNETLIPTMHSQHWYHKYVVKEPGIMADFNNKFLGVARLRQKRTEMQPCRQLYDFVKNETCHDEYMHMWSNTSTFIPNYNEFDRMAPIWNYTKAYKGGLSLVWGQFGWYWGGGFIAPFGRTSYNSYANFFYVVKNVWIDRATSVIMIEFLTYNVNSNLFNAVRVVSERSATGYTRNFLDLSTAQYLFVQNEDAVAELVILGSFFVIVVFFTIKLVTRAFTRKLFFFRDLWTLIDVVIVGVTYVCFLLFIGRMDLVNKFLLKVEKAKKNEFINFYGLLFEDKSFTYIAAFLIFISTIRLWKMLRVGTFFKIVEKTIIIGFPTLFILMINHRVCIGAFTFTGVMIFGSYSENFKDVMDVAMTLLILSLGVQGDFDFDVLIVTNPLISRVYYIAYMFCNLLFSTMYVAVLIDCYYKAQVIVASDSELTTLTSFIFKEVSFYKTWLKVGLQRLKSGTTPKRNKVTPKPEEYRYKNCVTIQENTLELMCCIGIRALKKFRLSKEEKLGLMHRVVRCVRRSDQTGIFFTEKTPKGIKVIPDENMKRIERAVELILDPQQKWRKLKEERFKKIVKYQMDQLNYFNQVLETIVVLVAALFICINIHHKLAHGMAMGGDQGGMGGSPPGGMQGGQGGTGGSQSGMGGSQGGMSGGQGGSQGGDQGGTMGSGQGGMGSPQPMDNQMSMSKICVILVIFGATDAVARSRIKRYDNCKDKLHIDPTVCSTDDFNPTITSEKNIPLVYKAEFTSNCKYESKKYVWYLNEEMQQQDMNKFTLDPGKVTTSALKIKLEVVLTRDRKVSTLELTCYLKVYNPKLEVVIESGPSRTVDKGTKTADAIGLYSGDKGVREYKWKCSVLKDTNTGFCKKTYRRETPTVPAKYALGGHEYKFTPKARASDKLPWEEVVRVRKQDCKDKVTIDPKYCWSDRNKPFDLSAPNRQVLEGKFTSDCEFDSKTFKWYLNGKKQVEGDSNFMADINSIPGGLNEVKLVAEVERHGNILRPETICYIKFTKKPLKPIIKGGPSRTVDENSDFEMDGSESLDDEGQPNIGARLEYKWECSVEKGTNTDFCKRTYSESTLTVPSEYALGGYVYKFTLSIKTSKDLSWESTTQVVTVRKKDCKDIVTIDPKYCGPDKNKPFDLLPTSSEVLEGKFTTNCEIASKNLVWYVNGKKHSEYDDQFLADEQSLSKGLNEIKLVAEIDRPGNSLNPEAICYIKYGKKTLKPIIKGGTSRTVNENSDFVMDGSESLDDEGQPNTSGKLQYKWQCVLEKGTNTDFCKKTYSESTITVPAKYALGDHVYKFTLSIKTSSDLSWESTTQVVTVRRKDCKDQVTIDPKYCGPDKNKPFDLSEPSRQVLEGKFTSDCEFASKKFKWYLNGKKHLEDNNQFVADKQSLSKGLNEIKLVVEIDRRGNILHPETICYIKLTKKTLKPIIKGGTSRTVDENSDFVMDGSESLDDEGQPNTSGKLQYKWQCVLEKGTNTDFCKKTYSESTITVPAKYALGDHVYKFTLSIKTSSDLSWESTTQVVTVRRKDCKDQVTIDPKYCGPDKNKPFDLSAPSRQVLEGKFTSDCEFASKKFKWYLNGKKHLEDNNQFVADKQSLSKGLNEIKLVAEIDRRGNILHPETICYIKLTKKTLKPIIKGGTSRTVDENSDFVMDGSESLDDEGQPNTSGKLQYKWQCALEKGTNTDFCKKTYSESTITVPAKYALGNHVYKFTLSVKMTDGSSWDHSVEQIVTISRKSPTGIKIQSCQVTPSSGTAVKTKFKVGCQFKGNAASFEVYTVKQDKNVPLAQAGRIEDLEFLLPINVEVFIRIRDIEDSSDVFKLSVNVESASAEIPHLTQNVKDLVHERSIAKAVQLANGIIEEVEANPSDKNQEIKQDLLKTFVETEVKSREDAQQIYSIISRIVYNPEAESDPFQGEMATKACKKNADIDFANLKSKHFPEKMAKEIETNAKILMNCGVTDTKQNEKQLEQKRLDFNVTTPYPVVTLPVITEQYQDYDADDLAASKVKKYEEAAHNYVDICKTTLQMLALTSIKDTIATSTVNVSAQVTRSQGHDLVGREIKISGATFWVSQDLETVKDLVDVMVCSWKRNPFWWVGWVVVTNVVLVKVSKMGQEMVQFTQPVKMVLEVHPNRKGEIVVHEIVNGGLTVVRIEVKAGESFFVRFLQTASNFRVLLTEFEKPDLGRVQSEGHLVKDGQVVYQEKVSGYDAWWYLSSVSGDYHLSVYTMSCYQWNVTRKIWVFSCRGGANSSGTQIECLCNHLSILSGIVYNNPIKIEKNITEPDFEMVLIRSPIIFICVATVVALYSVSLILVVKERVKTINIYVPGDISSYARYPYLVMVQTGRKPSSGTSSNVCIKIFGQHNTSQSHVLNYPDPQKRMFQWGNNDWFLVPTRSFLGQILEIALWIDYTGRSPAWHCHYVIVYDIQNSHKWYFHFNQWFDLPPKGNTYMKMPPSEEKIPRKFSMVQFLPRRSYQTNFGVFTKLTLLLSIFLMIFLAAFAMYGVPQLELSDGFAWYCQYGFHWEPFAIGFGSAGVTFMAHMIWVGFYRHQKRAKVVCLVVLAANIVISVTVLVIYGFWQPLVMSWFWLTSVVLAFLVYFLVLENLCEVFWTKTGQEFVWTKHLPKLVREIERQRRFLFRKFGENVLRAYFGHLYQPLNIFDITLRKHRVFTRFKILALIEDTIMFSCYITLLYLAIYANKNPQTILNHQEMRSLMTGYANITSISEYYKYLNITFTPTLHLQQWYTKYVVDAPGTMVDFCNKFLGVARIRQKRIVKEPCMVPLFQTNSCRSEFWYSKESHQSFSNLSQFRPIWNYTSAERAGTTVVVGKFGIYDGGGFVSPLGRTLYNTYVNINYMVVNKWIDGATSAIFLEFLSYNVNTNLFNVVRLVTELGTTGFFRSKLELDTVQLLFLRDEDSIVQIVIFGAFVIIVFTFTVKILTRIWQGKGLIVFQDFWIVVDLIIVSMSYGCFASFVHRAQMVKEFLSKMEKAKKNQFINYFHLVYAELTFTLVAALLVFVSTVRLWKLCRFGTVFQIMEKTLALLIVSILSLFVSHVGFIVAFTFLGCLIFGFESEDFKDMADSSVSLMRLSTRLINSFNVKHLVQLSPILGNVFFASYMIINQLFVSLYISVIIMCYHQVVRASSSHQDFSKLKRFVSKEVAYYKTLLKVGFVRLTGGRSRNRQFVTAKSDEIRYENCLTLSSNTLEFMRCIAWYNLKKYTLSDKEKLQLMERVVRTCHASPNEFFFTAKAKRRIRIIHDDRIKRVAAATQLILLFDADRKRRREEKVKQMLQQQENVLDYVLEVLNPQPSNTTPSSSSESITRTSCIRQRYMVIFIIMLMTANLFASRAITGETINFFADVKQKIKNTTNTHQCTELHQIRDEKKNFTKIFQIEKATSDNIQSLFFITYIISHVPGGIYSDTRSPKHLLSFMTATCALINFVIPSLLKATKGNHNVMRVVALVLGAVQGVFFPATSNMIAHWAPLRERAFMMSIAMAGLVLGITVNKIGTKLIVKSSGEWTTPFYVFGGTGLFLALIWEVYVFSDPHKDPRITPEEKEYLDLEMRGTVDHRRKSIPYVAILTSPQVWIMVLAHIANRWLWSFVGLNIPDYLKDIFEYSDYKANEISSLPYVVMMVTLVCLGFLSDWITRNDYINISTMRKCCTSLGMMGPPIYILTGSYAKCNIVGAITMFVCGMIFMASCFMGLYLLPMDLAPNYAGVLTTFTNGFGSISAIFLKKVSSTVVPDKTLLQYRQLFWITLLIATVANTLFGTISTSTCLAPTLHLQQWFTKYVVDAPGTMVDFCNKFLGVARLRQKRVVKEPCMDFWIVVDLIIVSMSYGCFASFVHRAQMVKEFLSKMEKAKKNQFINYFHLVYAELTFTLVAALLVFVSTVRLWKLCRFGTVFQFMEKTLALSIVSILSLFVSLVGFIVAFTFLGCLIFGFESEDFKDMADSSVSLMRLSTRLINSFNVKHLIQLSPMLGNVFFASYMIINQLFVSLYISVIIMCYHQVVRASSSHQDFSKLKKFVSKEVAYYKTLLKVGFVRLTGGRSRNRQFVTAKSDEIRYENCLTLSSNTLEFMRCIAWYNLKKYTLSDKEKLQLMERVVGTCHTSPNEFFFTTKAKRRIRIIHDDRIKRVAAATQLILLFDADRKRRREEKVKQMLQQQENVLDYVLEVLSTILTIVSNIDNMETREDPLPPNTTPSPSSESITRPSCLPQRYLVLLMILLMTINLYANRAITGETIDFFADVKHTIKITTTNQCSEQHQIHEETKNFTKIFQIEKITHEEIQALFFITYMITHVPGGIYSDTRGPKHLLSFLTATCSLINFIMPSLLKATKGNHNVMRVVALVMGAAQGIFFPATSNMIAHWAPVRERASLMSIAVAGLFLGITVTKSGTRLIVKSSGDWTTPFYVFGGVGVFLTLIWEVYVFSDPHQDPRITPEEKEYLDLEMRGTVDHRRKSIPYVAILTSPQVWIMVFAHMANRWLWNFIALKIPVYIKDVLKYSDYQANEISSLPYLLMTVTLVSVGFLSDWITRNGYINILTMRKYFTSLGMMGPPIYILTGSYANCNGIGAITMFVCGMSFMAFSFLGLYLLPMDLAPNYAGFLTTFTNGFGNISGFFLKRITAAVAPDKTILQYRKLFWITLLIATVANTMFVIFGSSRLQPWNRPSSKMSEDMREVRESLETTSASSSESITRIAYLRQRYLVTFMIMFITINCYTNRAIITETIEFFAEVTRSRNSTKHKNHQCLELQPLLEKKSSLNFTKIFKIDSETSDSIQDLFYLSYTLTHFPGGIYADSRNPKHLLSLVTVACSFINILSPSIIKITKGNHHVMRAVAILLGTFQGAIFPSTLNMMAHWAPLRERASLMSLNLAGFFLGLVASKSGTKLLVKSSGDWTTPFYVFGAIGVFLALIWELWVFQDPHHDPRITPEEKEYLDVEMHTGTQFSSLGGLVDHNPKRIPYFAMFTSFQVWILILVHAANRGIWHFTGMMTPVYTKDILKYGNDQINLMSTLPYIPMTVLIIALGYFSDWITRNGYVSVLTMRKVFTSLGMMGPPIYMLTGSYGGCDRLGAVIIFVIGMTQFAFAYLALYLIPMDLSPNYTGFLASLTNGFGNFGGFFFKKFSMWVAPDKTIHQYRDLFWVSVLIAMISNLVYVIFCNVKNFTKIFEIDSDTSEDILNLFYISYTITHFPAGIYADTRSPKHLLSLVTIAMSVINLSSPTLIKATKGNHNVMRVVTILLGLLQGALYPASTSMLAHWVPSRERASLLSLTLAGYFLALIVQKSGTNFFVKSCGNWTMPFYVFGSFGLIWTVVWECLVFPDPHKDPRITEGERNYLDQEMRDTVDHKPKKIPYIAMFTSLQVWMLILIHAANRWSWYFSGYMIPAYTKDVLKYGSDQTILLSTLPYIPMTVLIISLGYFSDWITRNGYVYVLTMRKLLSSIGMMGPPIYMLTGSYAGCNRIGAVSIFVIGMSQYAFAFLGLYLLPLDLSPNYAGCLTSLTNGFGNFVTIFFPYVTALVAPDRTIRQYRNLFWMSLVMAGVSNLLYVIFGSSEVQPWNRLLVGRN</sequence>
<dbReference type="InterPro" id="IPR036259">
    <property type="entry name" value="MFS_trans_sf"/>
</dbReference>
<feature type="transmembrane region" description="Helical" evidence="12">
    <location>
        <begin position="6471"/>
        <end position="6489"/>
    </location>
</feature>
<keyword evidence="7 12" id="KW-0472">Membrane</keyword>
<evidence type="ECO:0000256" key="5">
    <source>
        <dbReference type="ARBA" id="ARBA00022847"/>
    </source>
</evidence>
<feature type="region of interest" description="Disordered" evidence="11">
    <location>
        <begin position="2354"/>
        <end position="2373"/>
    </location>
</feature>
<dbReference type="PRINTS" id="PR01433">
    <property type="entry name" value="POLYCYSTIN2"/>
</dbReference>
<feature type="transmembrane region" description="Helical" evidence="12">
    <location>
        <begin position="6731"/>
        <end position="6752"/>
    </location>
</feature>
<reference evidence="15 16" key="1">
    <citation type="journal article" date="2008" name="Nature">
        <title>The genome of the model beetle and pest Tribolium castaneum.</title>
        <authorList>
            <consortium name="Tribolium Genome Sequencing Consortium"/>
            <person name="Richards S."/>
            <person name="Gibbs R.A."/>
            <person name="Weinstock G.M."/>
            <person name="Brown S.J."/>
            <person name="Denell R."/>
            <person name="Beeman R.W."/>
            <person name="Gibbs R."/>
            <person name="Beeman R.W."/>
            <person name="Brown S.J."/>
            <person name="Bucher G."/>
            <person name="Friedrich M."/>
            <person name="Grimmelikhuijzen C.J."/>
            <person name="Klingler M."/>
            <person name="Lorenzen M."/>
            <person name="Richards S."/>
            <person name="Roth S."/>
            <person name="Schroder R."/>
            <person name="Tautz D."/>
            <person name="Zdobnov E.M."/>
            <person name="Muzny D."/>
            <person name="Gibbs R.A."/>
            <person name="Weinstock G.M."/>
            <person name="Attaway T."/>
            <person name="Bell S."/>
            <person name="Buhay C.J."/>
            <person name="Chandrabose M.N."/>
            <person name="Chavez D."/>
            <person name="Clerk-Blankenburg K.P."/>
            <person name="Cree A."/>
            <person name="Dao M."/>
            <person name="Davis C."/>
            <person name="Chacko J."/>
            <person name="Dinh H."/>
            <person name="Dugan-Rocha S."/>
            <person name="Fowler G."/>
            <person name="Garner T.T."/>
            <person name="Garnes J."/>
            <person name="Gnirke A."/>
            <person name="Hawes A."/>
            <person name="Hernandez J."/>
            <person name="Hines S."/>
            <person name="Holder M."/>
            <person name="Hume J."/>
            <person name="Jhangiani S.N."/>
            <person name="Joshi V."/>
            <person name="Khan Z.M."/>
            <person name="Jackson L."/>
            <person name="Kovar C."/>
            <person name="Kowis A."/>
            <person name="Lee S."/>
            <person name="Lewis L.R."/>
            <person name="Margolis J."/>
            <person name="Morgan M."/>
            <person name="Nazareth L.V."/>
            <person name="Nguyen N."/>
            <person name="Okwuonu G."/>
            <person name="Parker D."/>
            <person name="Richards S."/>
            <person name="Ruiz S.J."/>
            <person name="Santibanez J."/>
            <person name="Savard J."/>
            <person name="Scherer S.E."/>
            <person name="Schneider B."/>
            <person name="Sodergren E."/>
            <person name="Tautz D."/>
            <person name="Vattahil S."/>
            <person name="Villasana D."/>
            <person name="White C.S."/>
            <person name="Wright R."/>
            <person name="Park Y."/>
            <person name="Beeman R.W."/>
            <person name="Lord J."/>
            <person name="Oppert B."/>
            <person name="Lorenzen M."/>
            <person name="Brown S."/>
            <person name="Wang L."/>
            <person name="Savard J."/>
            <person name="Tautz D."/>
            <person name="Richards S."/>
            <person name="Weinstock G."/>
            <person name="Gibbs R.A."/>
            <person name="Liu Y."/>
            <person name="Worley K."/>
            <person name="Weinstock G."/>
            <person name="Elsik C.G."/>
            <person name="Reese J.T."/>
            <person name="Elhaik E."/>
            <person name="Landan G."/>
            <person name="Graur D."/>
            <person name="Arensburger P."/>
            <person name="Atkinson P."/>
            <person name="Beeman R.W."/>
            <person name="Beidler J."/>
            <person name="Brown S.J."/>
            <person name="Demuth J.P."/>
            <person name="Drury D.W."/>
            <person name="Du Y.Z."/>
            <person name="Fujiwara H."/>
            <person name="Lorenzen M."/>
            <person name="Maselli V."/>
            <person name="Osanai M."/>
            <person name="Park Y."/>
            <person name="Robertson H.M."/>
            <person name="Tu Z."/>
            <person name="Wang J.J."/>
            <person name="Wang S."/>
            <person name="Richards S."/>
            <person name="Song H."/>
            <person name="Zhang L."/>
            <person name="Sodergren E."/>
            <person name="Werner D."/>
            <person name="Stanke M."/>
            <person name="Morgenstern B."/>
            <person name="Solovyev V."/>
            <person name="Kosarev P."/>
            <person name="Brown G."/>
            <person name="Chen H.C."/>
            <person name="Ermolaeva O."/>
            <person name="Hlavina W."/>
            <person name="Kapustin Y."/>
            <person name="Kiryutin B."/>
            <person name="Kitts P."/>
            <person name="Maglott D."/>
            <person name="Pruitt K."/>
            <person name="Sapojnikov V."/>
            <person name="Souvorov A."/>
            <person name="Mackey A.J."/>
            <person name="Waterhouse R.M."/>
            <person name="Wyder S."/>
            <person name="Zdobnov E.M."/>
            <person name="Zdobnov E.M."/>
            <person name="Wyder S."/>
            <person name="Kriventseva E.V."/>
            <person name="Kadowaki T."/>
            <person name="Bork P."/>
            <person name="Aranda M."/>
            <person name="Bao R."/>
            <person name="Beermann A."/>
            <person name="Berns N."/>
            <person name="Bolognesi R."/>
            <person name="Bonneton F."/>
            <person name="Bopp D."/>
            <person name="Brown S.J."/>
            <person name="Bucher G."/>
            <person name="Butts T."/>
            <person name="Chaumot A."/>
            <person name="Denell R.E."/>
            <person name="Ferrier D.E."/>
            <person name="Friedrich M."/>
            <person name="Gordon C.M."/>
            <person name="Jindra M."/>
            <person name="Klingler M."/>
            <person name="Lan Q."/>
            <person name="Lattorff H.M."/>
            <person name="Laudet V."/>
            <person name="von Levetsow C."/>
            <person name="Liu Z."/>
            <person name="Lutz R."/>
            <person name="Lynch J.A."/>
            <person name="da Fonseca R.N."/>
            <person name="Posnien N."/>
            <person name="Reuter R."/>
            <person name="Roth S."/>
            <person name="Savard J."/>
            <person name="Schinko J.B."/>
            <person name="Schmitt C."/>
            <person name="Schoppmeier M."/>
            <person name="Schroder R."/>
            <person name="Shippy T.D."/>
            <person name="Simonnet F."/>
            <person name="Marques-Souza H."/>
            <person name="Tautz D."/>
            <person name="Tomoyasu Y."/>
            <person name="Trauner J."/>
            <person name="Van der Zee M."/>
            <person name="Vervoort M."/>
            <person name="Wittkopp N."/>
            <person name="Wimmer E.A."/>
            <person name="Yang X."/>
            <person name="Jones A.K."/>
            <person name="Sattelle D.B."/>
            <person name="Ebert P.R."/>
            <person name="Nelson D."/>
            <person name="Scott J.G."/>
            <person name="Beeman R.W."/>
            <person name="Muthukrishnan S."/>
            <person name="Kramer K.J."/>
            <person name="Arakane Y."/>
            <person name="Beeman R.W."/>
            <person name="Zhu Q."/>
            <person name="Hogenkamp D."/>
            <person name="Dixit R."/>
            <person name="Oppert B."/>
            <person name="Jiang H."/>
            <person name="Zou Z."/>
            <person name="Marshall J."/>
            <person name="Elpidina E."/>
            <person name="Vinokurov K."/>
            <person name="Oppert C."/>
            <person name="Zou Z."/>
            <person name="Evans J."/>
            <person name="Lu Z."/>
            <person name="Zhao P."/>
            <person name="Sumathipala N."/>
            <person name="Altincicek B."/>
            <person name="Vilcinskas A."/>
            <person name="Williams M."/>
            <person name="Hultmark D."/>
            <person name="Hetru C."/>
            <person name="Jiang H."/>
            <person name="Grimmelikhuijzen C.J."/>
            <person name="Hauser F."/>
            <person name="Cazzamali G."/>
            <person name="Williamson M."/>
            <person name="Park Y."/>
            <person name="Li B."/>
            <person name="Tanaka Y."/>
            <person name="Predel R."/>
            <person name="Neupert S."/>
            <person name="Schachtner J."/>
            <person name="Verleyen P."/>
            <person name="Raible F."/>
            <person name="Bork P."/>
            <person name="Friedrich M."/>
            <person name="Walden K.K."/>
            <person name="Robertson H.M."/>
            <person name="Angeli S."/>
            <person name="Foret S."/>
            <person name="Bucher G."/>
            <person name="Schuetz S."/>
            <person name="Maleszka R."/>
            <person name="Wimmer E.A."/>
            <person name="Beeman R.W."/>
            <person name="Lorenzen M."/>
            <person name="Tomoyasu Y."/>
            <person name="Miller S.C."/>
            <person name="Grossmann D."/>
            <person name="Bucher G."/>
        </authorList>
    </citation>
    <scope>NUCLEOTIDE SEQUENCE [LARGE SCALE GENOMIC DNA]</scope>
    <source>
        <strain evidence="15 16">Georgia GA2</strain>
    </source>
</reference>
<feature type="compositionally biased region" description="Acidic residues" evidence="11">
    <location>
        <begin position="2357"/>
        <end position="2373"/>
    </location>
</feature>
<feature type="transmembrane region" description="Helical" evidence="12">
    <location>
        <begin position="5971"/>
        <end position="5989"/>
    </location>
</feature>
<feature type="transmembrane region" description="Helical" evidence="12">
    <location>
        <begin position="4325"/>
        <end position="4348"/>
    </location>
</feature>
<feature type="region of interest" description="Disordered" evidence="11">
    <location>
        <begin position="5520"/>
        <end position="5541"/>
    </location>
</feature>
<evidence type="ECO:0000256" key="4">
    <source>
        <dbReference type="ARBA" id="ARBA00022692"/>
    </source>
</evidence>
<feature type="transmembrane region" description="Helical" evidence="12">
    <location>
        <begin position="1178"/>
        <end position="1200"/>
    </location>
</feature>
<dbReference type="InterPro" id="IPR046791">
    <property type="entry name" value="Polycystin_dom"/>
</dbReference>
<dbReference type="Pfam" id="PF01477">
    <property type="entry name" value="PLAT"/>
    <property type="match status" value="2"/>
</dbReference>
<feature type="transmembrane region" description="Helical" evidence="12">
    <location>
        <begin position="3853"/>
        <end position="3873"/>
    </location>
</feature>
<evidence type="ECO:0000256" key="1">
    <source>
        <dbReference type="ARBA" id="ARBA00004141"/>
    </source>
</evidence>
<feature type="transmembrane region" description="Helical" evidence="12">
    <location>
        <begin position="6136"/>
        <end position="6155"/>
    </location>
</feature>
<feature type="compositionally biased region" description="Gly residues" evidence="11">
    <location>
        <begin position="1947"/>
        <end position="2004"/>
    </location>
</feature>
<dbReference type="GO" id="GO:0005886">
    <property type="term" value="C:plasma membrane"/>
    <property type="evidence" value="ECO:0000318"/>
    <property type="project" value="GO_Central"/>
</dbReference>
<keyword evidence="16" id="KW-1185">Reference proteome</keyword>
<feature type="transmembrane region" description="Helical" evidence="12">
    <location>
        <begin position="5547"/>
        <end position="5564"/>
    </location>
</feature>
<accession>A0A139WCY3</accession>
<dbReference type="FunFam" id="1.20.1250.20:FF:000058">
    <property type="entry name" value="ascorbate transporter, chloroplastic isoform X1"/>
    <property type="match status" value="1"/>
</dbReference>
<dbReference type="SUPFAM" id="SSF49723">
    <property type="entry name" value="Lipase/lipooxygenase domain (PLAT/LH2 domain)"/>
    <property type="match status" value="2"/>
</dbReference>
<feature type="transmembrane region" description="Helical" evidence="12">
    <location>
        <begin position="4850"/>
        <end position="4871"/>
    </location>
</feature>
<feature type="region of interest" description="Disordered" evidence="11">
    <location>
        <begin position="479"/>
        <end position="502"/>
    </location>
</feature>
<gene>
    <name evidence="15" type="primary">AUGUSTUS-3.0.2_34048</name>
    <name evidence="15" type="ORF">TcasGA2_TC034048</name>
</gene>
<keyword evidence="8" id="KW-0325">Glycoprotein</keyword>